<comment type="caution">
    <text evidence="1">The sequence shown here is derived from an EMBL/GenBank/DDBJ whole genome shotgun (WGS) entry which is preliminary data.</text>
</comment>
<reference evidence="1 2" key="1">
    <citation type="submission" date="2020-05" db="EMBL/GenBank/DDBJ databases">
        <title>Vigna angularis (adzuki bean) Var. LongXiaoDou No. 4 denovo assembly.</title>
        <authorList>
            <person name="Xiang H."/>
        </authorList>
    </citation>
    <scope>NUCLEOTIDE SEQUENCE [LARGE SCALE GENOMIC DNA]</scope>
    <source>
        <tissue evidence="1">Leaf</tissue>
    </source>
</reference>
<proteinExistence type="predicted"/>
<dbReference type="EMBL" id="JABFOF010000005">
    <property type="protein sequence ID" value="KAG2396741.1"/>
    <property type="molecule type" value="Genomic_DNA"/>
</dbReference>
<name>A0A8T0KAY4_PHAAN</name>
<evidence type="ECO:0000313" key="2">
    <source>
        <dbReference type="Proteomes" id="UP000743370"/>
    </source>
</evidence>
<gene>
    <name evidence="1" type="ORF">HKW66_Vig0230160</name>
</gene>
<dbReference type="AlphaFoldDB" id="A0A8T0KAY4"/>
<protein>
    <submittedName>
        <fullName evidence="1">Uncharacterized protein</fullName>
    </submittedName>
</protein>
<accession>A0A8T0KAY4</accession>
<dbReference type="Proteomes" id="UP000743370">
    <property type="component" value="Unassembled WGS sequence"/>
</dbReference>
<sequence length="78" mass="8635">MLLISGLKEIDLSVCRFRLAVELSWCLPFVLLHGMWMKRKNLVRDDGVWTLASHGGSIDASQGKVEDVDMAECGNNSA</sequence>
<organism evidence="1 2">
    <name type="scientific">Phaseolus angularis</name>
    <name type="common">Azuki bean</name>
    <name type="synonym">Vigna angularis</name>
    <dbReference type="NCBI Taxonomy" id="3914"/>
    <lineage>
        <taxon>Eukaryota</taxon>
        <taxon>Viridiplantae</taxon>
        <taxon>Streptophyta</taxon>
        <taxon>Embryophyta</taxon>
        <taxon>Tracheophyta</taxon>
        <taxon>Spermatophyta</taxon>
        <taxon>Magnoliopsida</taxon>
        <taxon>eudicotyledons</taxon>
        <taxon>Gunneridae</taxon>
        <taxon>Pentapetalae</taxon>
        <taxon>rosids</taxon>
        <taxon>fabids</taxon>
        <taxon>Fabales</taxon>
        <taxon>Fabaceae</taxon>
        <taxon>Papilionoideae</taxon>
        <taxon>50 kb inversion clade</taxon>
        <taxon>NPAAA clade</taxon>
        <taxon>indigoferoid/millettioid clade</taxon>
        <taxon>Phaseoleae</taxon>
        <taxon>Vigna</taxon>
    </lineage>
</organism>
<evidence type="ECO:0000313" key="1">
    <source>
        <dbReference type="EMBL" id="KAG2396741.1"/>
    </source>
</evidence>